<dbReference type="Proteomes" id="UP000285324">
    <property type="component" value="Unassembled WGS sequence"/>
</dbReference>
<protein>
    <recommendedName>
        <fullName evidence="1">DUF6881 domain-containing protein</fullName>
    </recommendedName>
</protein>
<dbReference type="AlphaFoldDB" id="A0A424WAL7"/>
<dbReference type="Pfam" id="PF21812">
    <property type="entry name" value="DUF6881"/>
    <property type="match status" value="1"/>
</dbReference>
<feature type="domain" description="DUF6881" evidence="1">
    <location>
        <begin position="2"/>
        <end position="88"/>
    </location>
</feature>
<reference evidence="2 3" key="1">
    <citation type="submission" date="2018-08" db="EMBL/GenBank/DDBJ databases">
        <title>Achromobacter xylosoxidans Genome sequencing and assembly.</title>
        <authorList>
            <person name="Wang R."/>
            <person name="Rensing C."/>
            <person name="Li Y."/>
        </authorList>
    </citation>
    <scope>NUCLEOTIDE SEQUENCE [LARGE SCALE GENOMIC DNA]</scope>
    <source>
        <strain evidence="2 3">GD003A</strain>
    </source>
</reference>
<comment type="caution">
    <text evidence="2">The sequence shown here is derived from an EMBL/GenBank/DDBJ whole genome shotgun (WGS) entry which is preliminary data.</text>
</comment>
<accession>A0A424WAL7</accession>
<dbReference type="OrthoDB" id="288554at2"/>
<name>A0A424WAL7_ALCXX</name>
<evidence type="ECO:0000313" key="3">
    <source>
        <dbReference type="Proteomes" id="UP000285324"/>
    </source>
</evidence>
<dbReference type="EMBL" id="QVXO01000027">
    <property type="protein sequence ID" value="RPJ90386.1"/>
    <property type="molecule type" value="Genomic_DNA"/>
</dbReference>
<sequence>MEYISVVWSSGSKEDPIRMVSELDADRFERRKLEFFEDGSVDAASDSQETPRTALGTMAVPTVEEINIDRQFTAQSITAADFEALWDACR</sequence>
<dbReference type="RefSeq" id="WP_118933208.1">
    <property type="nucleotide sequence ID" value="NZ_CP061008.1"/>
</dbReference>
<organism evidence="2 3">
    <name type="scientific">Alcaligenes xylosoxydans xylosoxydans</name>
    <name type="common">Achromobacter xylosoxidans</name>
    <dbReference type="NCBI Taxonomy" id="85698"/>
    <lineage>
        <taxon>Bacteria</taxon>
        <taxon>Pseudomonadati</taxon>
        <taxon>Pseudomonadota</taxon>
        <taxon>Betaproteobacteria</taxon>
        <taxon>Burkholderiales</taxon>
        <taxon>Alcaligenaceae</taxon>
        <taxon>Achromobacter</taxon>
    </lineage>
</organism>
<evidence type="ECO:0000259" key="1">
    <source>
        <dbReference type="Pfam" id="PF21812"/>
    </source>
</evidence>
<dbReference type="InterPro" id="IPR049248">
    <property type="entry name" value="DUF6881"/>
</dbReference>
<evidence type="ECO:0000313" key="2">
    <source>
        <dbReference type="EMBL" id="RPJ90386.1"/>
    </source>
</evidence>
<gene>
    <name evidence="2" type="ORF">DY367_17985</name>
</gene>
<proteinExistence type="predicted"/>